<organism evidence="1 2">
    <name type="scientific">[Mycobacterium] stephanolepidis</name>
    <dbReference type="NCBI Taxonomy" id="1520670"/>
    <lineage>
        <taxon>Bacteria</taxon>
        <taxon>Bacillati</taxon>
        <taxon>Actinomycetota</taxon>
        <taxon>Actinomycetes</taxon>
        <taxon>Mycobacteriales</taxon>
        <taxon>Mycobacteriaceae</taxon>
        <taxon>Mycobacteroides</taxon>
    </lineage>
</organism>
<dbReference type="AlphaFoldDB" id="A0A1Z4F0Z4"/>
<dbReference type="RefSeq" id="WP_096503112.1">
    <property type="nucleotide sequence ID" value="NZ_AP018165.1"/>
</dbReference>
<dbReference type="KEGG" id="mste:MSTE_03552"/>
<reference evidence="2" key="1">
    <citation type="journal article" date="2017" name="Genome Announc.">
        <title>Complete Genome Sequence of Mycobacterium stephanolepidis.</title>
        <authorList>
            <person name="Fukano H."/>
            <person name="Yoshida M."/>
            <person name="Katayama Y."/>
            <person name="Omatsu T."/>
            <person name="Mizutani T."/>
            <person name="Kurata O."/>
            <person name="Wada S."/>
            <person name="Hoshino Y."/>
        </authorList>
    </citation>
    <scope>NUCLEOTIDE SEQUENCE [LARGE SCALE GENOMIC DNA]</scope>
    <source>
        <strain evidence="2">NJB0901</strain>
    </source>
</reference>
<dbReference type="Proteomes" id="UP000217954">
    <property type="component" value="Chromosome"/>
</dbReference>
<gene>
    <name evidence="1" type="ORF">MSTE_03552</name>
</gene>
<evidence type="ECO:0000313" key="1">
    <source>
        <dbReference type="EMBL" id="BAX98852.1"/>
    </source>
</evidence>
<keyword evidence="2" id="KW-1185">Reference proteome</keyword>
<protein>
    <submittedName>
        <fullName evidence="1">Bacteriophage protein</fullName>
    </submittedName>
</protein>
<dbReference type="EMBL" id="AP018165">
    <property type="protein sequence ID" value="BAX98852.1"/>
    <property type="molecule type" value="Genomic_DNA"/>
</dbReference>
<sequence>MTSVQLIGPRRNVPWSKLSAAARGEAVSCAWIGSDGRYWPLTGQLAGSEGAFITGPIDGMVHVPFEGVWTTPAYGPPRFERTVDGRREISFTLGLMSDSSLGWYDTEARFWRGCRKDATGCFTVTTRRHGQLWIPMQLLEAPKCALPDDPALQRVALHEIILAADGEPRWHRPDTAPPPFIRPPGGPSLGFIRIANRSTEPAWPIFFVQASKTAPSKVRLGDGPNAIVSSEENPFDDWPKLSRLFGIPFVDEILGTFTRTRDANMIDVPELNPGEHCVIDTDPTHRIAITAQDPPDNLVKKFIRNSELLNWILSNYGDSGLPLLQRFRGQGFSVPIPPKTVATIPVSHNQAGGKIWCQLPQRFESALA</sequence>
<evidence type="ECO:0000313" key="2">
    <source>
        <dbReference type="Proteomes" id="UP000217954"/>
    </source>
</evidence>
<name>A0A1Z4F0Z4_9MYCO</name>
<dbReference type="OrthoDB" id="4719558at2"/>
<reference evidence="1 2" key="2">
    <citation type="journal article" date="2017" name="Int. J. Syst. Evol. Microbiol.">
        <title>Mycobacterium stephanolepidis sp. nov., a rapidly growing species related to Mycobacterium chelonae, isolated from marine teleost fish, Stephanolepis cirrhifer.</title>
        <authorList>
            <person name="Fukano H."/>
            <person name="Wada S."/>
            <person name="Kurata O."/>
            <person name="Katayama K."/>
            <person name="Fujiwara N."/>
            <person name="Hoshino Y."/>
        </authorList>
    </citation>
    <scope>NUCLEOTIDE SEQUENCE [LARGE SCALE GENOMIC DNA]</scope>
    <source>
        <strain evidence="1 2">NJB0901</strain>
    </source>
</reference>
<accession>A0A1Z4F0Z4</accession>
<proteinExistence type="predicted"/>